<evidence type="ECO:0000259" key="5">
    <source>
        <dbReference type="PROSITE" id="PS51352"/>
    </source>
</evidence>
<feature type="domain" description="Thioredoxin" evidence="5">
    <location>
        <begin position="146"/>
        <end position="295"/>
    </location>
</feature>
<accession>A0AAQ3R2X0</accession>
<evidence type="ECO:0000313" key="8">
    <source>
        <dbReference type="EMBL" id="WPG98775.1"/>
    </source>
</evidence>
<feature type="compositionally biased region" description="Low complexity" evidence="4">
    <location>
        <begin position="165"/>
        <end position="183"/>
    </location>
</feature>
<proteinExistence type="inferred from homology"/>
<dbReference type="Pfam" id="PF08324">
    <property type="entry name" value="PUL"/>
    <property type="match status" value="1"/>
</dbReference>
<evidence type="ECO:0000256" key="3">
    <source>
        <dbReference type="ARBA" id="ARBA00022801"/>
    </source>
</evidence>
<dbReference type="SUPFAM" id="SSF52833">
    <property type="entry name" value="Thioredoxin-like"/>
    <property type="match status" value="1"/>
</dbReference>
<feature type="domain" description="PUL" evidence="6">
    <location>
        <begin position="296"/>
        <end position="582"/>
    </location>
</feature>
<keyword evidence="2" id="KW-0645">Protease</keyword>
<dbReference type="InterPro" id="IPR008580">
    <property type="entry name" value="PPPDE_dom"/>
</dbReference>
<dbReference type="PANTHER" id="PTHR12378">
    <property type="entry name" value="DESUMOYLATING ISOPEPTIDASE"/>
    <property type="match status" value="1"/>
</dbReference>
<dbReference type="AlphaFoldDB" id="A0AAQ3R2X0"/>
<dbReference type="InterPro" id="IPR016024">
    <property type="entry name" value="ARM-type_fold"/>
</dbReference>
<dbReference type="InterPro" id="IPR013535">
    <property type="entry name" value="PUL_dom"/>
</dbReference>
<dbReference type="InterPro" id="IPR011989">
    <property type="entry name" value="ARM-like"/>
</dbReference>
<dbReference type="InterPro" id="IPR036249">
    <property type="entry name" value="Thioredoxin-like_sf"/>
</dbReference>
<dbReference type="CDD" id="cd02947">
    <property type="entry name" value="TRX_family"/>
    <property type="match status" value="1"/>
</dbReference>
<dbReference type="SUPFAM" id="SSF48371">
    <property type="entry name" value="ARM repeat"/>
    <property type="match status" value="1"/>
</dbReference>
<feature type="domain" description="PPPDE" evidence="7">
    <location>
        <begin position="1"/>
        <end position="141"/>
    </location>
</feature>
<dbReference type="GO" id="GO:0006508">
    <property type="term" value="P:proteolysis"/>
    <property type="evidence" value="ECO:0007669"/>
    <property type="project" value="UniProtKB-KW"/>
</dbReference>
<dbReference type="PANTHER" id="PTHR12378:SF7">
    <property type="entry name" value="DESUMOYLATING ISOPEPTIDASE 1"/>
    <property type="match status" value="1"/>
</dbReference>
<keyword evidence="3" id="KW-0378">Hydrolase</keyword>
<dbReference type="Proteomes" id="UP001303373">
    <property type="component" value="Chromosome 2"/>
</dbReference>
<evidence type="ECO:0000256" key="1">
    <source>
        <dbReference type="ARBA" id="ARBA00008140"/>
    </source>
</evidence>
<protein>
    <recommendedName>
        <fullName evidence="10">Thioredoxin</fullName>
    </recommendedName>
</protein>
<dbReference type="EMBL" id="CP138581">
    <property type="protein sequence ID" value="WPG98775.1"/>
    <property type="molecule type" value="Genomic_DNA"/>
</dbReference>
<reference evidence="8 9" key="1">
    <citation type="submission" date="2023-11" db="EMBL/GenBank/DDBJ databases">
        <title>An acidophilic fungus is an integral part of prey digestion in a carnivorous sundew plant.</title>
        <authorList>
            <person name="Tsai I.J."/>
        </authorList>
    </citation>
    <scope>NUCLEOTIDE SEQUENCE [LARGE SCALE GENOMIC DNA]</scope>
    <source>
        <strain evidence="8">169a</strain>
    </source>
</reference>
<dbReference type="Gene3D" id="3.40.30.10">
    <property type="entry name" value="Glutaredoxin"/>
    <property type="match status" value="1"/>
</dbReference>
<dbReference type="InterPro" id="IPR013766">
    <property type="entry name" value="Thioredoxin_domain"/>
</dbReference>
<name>A0AAQ3R2X0_9PEZI</name>
<gene>
    <name evidence="8" type="ORF">R9X50_00157100</name>
</gene>
<dbReference type="SMART" id="SM01179">
    <property type="entry name" value="DUF862"/>
    <property type="match status" value="1"/>
</dbReference>
<dbReference type="Pfam" id="PF05903">
    <property type="entry name" value="Peptidase_C97"/>
    <property type="match status" value="1"/>
</dbReference>
<evidence type="ECO:0000256" key="2">
    <source>
        <dbReference type="ARBA" id="ARBA00022670"/>
    </source>
</evidence>
<evidence type="ECO:0000313" key="9">
    <source>
        <dbReference type="Proteomes" id="UP001303373"/>
    </source>
</evidence>
<evidence type="ECO:0008006" key="10">
    <source>
        <dbReference type="Google" id="ProtNLM"/>
    </source>
</evidence>
<dbReference type="PROSITE" id="PS51858">
    <property type="entry name" value="PPPDE"/>
    <property type="match status" value="1"/>
</dbReference>
<evidence type="ECO:0000256" key="4">
    <source>
        <dbReference type="SAM" id="MobiDB-lite"/>
    </source>
</evidence>
<feature type="region of interest" description="Disordered" evidence="4">
    <location>
        <begin position="145"/>
        <end position="183"/>
    </location>
</feature>
<organism evidence="8 9">
    <name type="scientific">Acrodontium crateriforme</name>
    <dbReference type="NCBI Taxonomy" id="150365"/>
    <lineage>
        <taxon>Eukaryota</taxon>
        <taxon>Fungi</taxon>
        <taxon>Dikarya</taxon>
        <taxon>Ascomycota</taxon>
        <taxon>Pezizomycotina</taxon>
        <taxon>Dothideomycetes</taxon>
        <taxon>Dothideomycetidae</taxon>
        <taxon>Mycosphaerellales</taxon>
        <taxon>Teratosphaeriaceae</taxon>
        <taxon>Acrodontium</taxon>
    </lineage>
</organism>
<dbReference type="Gene3D" id="1.25.10.10">
    <property type="entry name" value="Leucine-rich Repeat Variant"/>
    <property type="match status" value="1"/>
</dbReference>
<dbReference type="PROSITE" id="PS51352">
    <property type="entry name" value="THIOREDOXIN_2"/>
    <property type="match status" value="1"/>
</dbReference>
<dbReference type="GO" id="GO:0070646">
    <property type="term" value="P:protein modification by small protein removal"/>
    <property type="evidence" value="ECO:0007669"/>
    <property type="project" value="TreeGrafter"/>
</dbReference>
<dbReference type="Gene3D" id="3.90.1720.30">
    <property type="entry name" value="PPPDE domains"/>
    <property type="match status" value="1"/>
</dbReference>
<dbReference type="InterPro" id="IPR042266">
    <property type="entry name" value="PPPDE_sf"/>
</dbReference>
<dbReference type="PROSITE" id="PS51396">
    <property type="entry name" value="PUL"/>
    <property type="match status" value="1"/>
</dbReference>
<comment type="similarity">
    <text evidence="1">Belongs to the DeSI family.</text>
</comment>
<keyword evidence="9" id="KW-1185">Reference proteome</keyword>
<dbReference type="Pfam" id="PF00085">
    <property type="entry name" value="Thioredoxin"/>
    <property type="match status" value="1"/>
</dbReference>
<evidence type="ECO:0000259" key="6">
    <source>
        <dbReference type="PROSITE" id="PS51396"/>
    </source>
</evidence>
<evidence type="ECO:0000259" key="7">
    <source>
        <dbReference type="PROSITE" id="PS51858"/>
    </source>
</evidence>
<sequence length="582" mass="63660">MEVQLYVYDLTHGMARSMSRPLLGIQIDAVYHTSLVFGNIEYFFGAGIQTCRPGLSHHGEPMDKIKMGVTHLPIETILEYLDSLKQIYTPESYDLFAHNCNNFTNDFGMFLVGKGIPDHITGLPRRVLDTPFGQMLKPQLDASMRAVTQAPVPEQSIPKSNGVASSQTLQSTPSSSANRNSANSVSPYGQVINVTSLSSLETHLKTASSTAATIFFTSSTCAPCKLAYPTFDILAEDHPNALFIKIDINVAHEIASRYQIRATPTFMTFCKSNKSEEWQGADPSVLKANVERLLQQTFPPHPHSLIKAPTFQVGSMKPVTFTKIPPLDKLMAKLGPAGKQPELTDLKSFIEKRASGDRMDAPLPNLHNIGQAFRTKIFTLPSEVRFAAIDLLRCGMVDSRVSGFFAAESGTSTIPLLLNQLQELQDCPHNLRLVTIHLAANIFTSPLYITELLKQGNTLAPLLVQVIASSLLDNAHPTTRVAAASLAFNLSVANYRVRREENREALSEEVQLEFAAALLETLSTEESADATKALLLAFGYLVYYSPVDGELKSLCQALDAAKTVRDSKGQAALAKEVASLCD</sequence>
<dbReference type="GO" id="GO:0008233">
    <property type="term" value="F:peptidase activity"/>
    <property type="evidence" value="ECO:0007669"/>
    <property type="project" value="UniProtKB-KW"/>
</dbReference>